<evidence type="ECO:0000259" key="3">
    <source>
        <dbReference type="SMART" id="SM00903"/>
    </source>
</evidence>
<evidence type="ECO:0000256" key="2">
    <source>
        <dbReference type="SAM" id="MobiDB-lite"/>
    </source>
</evidence>
<evidence type="ECO:0000313" key="4">
    <source>
        <dbReference type="EMBL" id="KEQ93580.1"/>
    </source>
</evidence>
<protein>
    <recommendedName>
        <fullName evidence="3">Flavin reductase like domain-containing protein</fullName>
    </recommendedName>
</protein>
<dbReference type="HOGENOM" id="CLU_478144_0_0_1"/>
<dbReference type="Gene3D" id="2.30.110.10">
    <property type="entry name" value="Electron Transport, Fmn-binding Protein, Chain A"/>
    <property type="match status" value="1"/>
</dbReference>
<feature type="domain" description="Flavin reductase like" evidence="3">
    <location>
        <begin position="329"/>
        <end position="499"/>
    </location>
</feature>
<feature type="region of interest" description="Disordered" evidence="2">
    <location>
        <begin position="514"/>
        <end position="627"/>
    </location>
</feature>
<proteinExistence type="predicted"/>
<dbReference type="SMART" id="SM00903">
    <property type="entry name" value="Flavin_Reduct"/>
    <property type="match status" value="1"/>
</dbReference>
<accession>A0A074Y7A2</accession>
<dbReference type="OrthoDB" id="2015405at2759"/>
<dbReference type="InParanoid" id="A0A074Y7A2"/>
<organism evidence="4 5">
    <name type="scientific">Aureobasidium subglaciale (strain EXF-2481)</name>
    <name type="common">Aureobasidium pullulans var. subglaciale</name>
    <dbReference type="NCBI Taxonomy" id="1043005"/>
    <lineage>
        <taxon>Eukaryota</taxon>
        <taxon>Fungi</taxon>
        <taxon>Dikarya</taxon>
        <taxon>Ascomycota</taxon>
        <taxon>Pezizomycotina</taxon>
        <taxon>Dothideomycetes</taxon>
        <taxon>Dothideomycetidae</taxon>
        <taxon>Dothideales</taxon>
        <taxon>Saccotheciaceae</taxon>
        <taxon>Aureobasidium</taxon>
    </lineage>
</organism>
<dbReference type="PANTHER" id="PTHR30466">
    <property type="entry name" value="FLAVIN REDUCTASE"/>
    <property type="match status" value="1"/>
</dbReference>
<dbReference type="Pfam" id="PF01613">
    <property type="entry name" value="Flavin_Reduct"/>
    <property type="match status" value="1"/>
</dbReference>
<sequence length="627" mass="69291">MHLKIAGSRTSQDAIKFRSAPAPSPLLLELWEARSRLQNAASLGYCMTMATMVRGPATGRFYKVFHAWSTLANTTHQQRRCFVPTTIIAEDGHDVRIRKIWARDPEGPTALGETDTGLATKFLNIHHSRVKKWQAHATFLPRLRAELGAFIEPTEKIRNNGRVKVRLSVPVAKRDLLSPLADALSQWPDGEDHLTNINFTSIDLPKPLRPLELSLELPAETANLLKEEGDELLLRIQTTFDVALTFALPSQKSPKPGMHLLTVTGKRVNVEAARYFIRTIHTAPEEQAGELTKGSSVEDSKLSSTNLKQPQESVQLGLGELKSAYRTAMRGVPSSVVILTTKGKDDDFTNLRGMTLSSFTSVTLDPEPIVSFSIRRPSSTLDCIINGQPFIVNIPRSSAIGAQIADIFAKPHVRPHQPFAILQQLGLGSTPHLNTLAPYIRSRHIKTHLKCQPMPEKSLEIGDHTVIFARVIEVNSDKRLDFKMNEPILLAYAQGEYREILSYESIKVPKWKATKAVDNTPDVPETTTSQSLQQEEKTPGAQVPVGPTASEVADREAADEISDAYWSMAMNEDEGEEDATLEQRAADQRNVGDAEHPKDASVNPAETLENEATEKPSGVEEAKQTPT</sequence>
<feature type="compositionally biased region" description="Basic and acidic residues" evidence="2">
    <location>
        <begin position="612"/>
        <end position="627"/>
    </location>
</feature>
<dbReference type="RefSeq" id="XP_013342156.1">
    <property type="nucleotide sequence ID" value="XM_013486702.1"/>
</dbReference>
<dbReference type="GO" id="GO:0010181">
    <property type="term" value="F:FMN binding"/>
    <property type="evidence" value="ECO:0007669"/>
    <property type="project" value="InterPro"/>
</dbReference>
<dbReference type="InterPro" id="IPR002563">
    <property type="entry name" value="Flavin_Rdtase-like_dom"/>
</dbReference>
<evidence type="ECO:0000256" key="1">
    <source>
        <dbReference type="ARBA" id="ARBA00023002"/>
    </source>
</evidence>
<feature type="compositionally biased region" description="Basic and acidic residues" evidence="2">
    <location>
        <begin position="584"/>
        <end position="599"/>
    </location>
</feature>
<dbReference type="Proteomes" id="UP000030641">
    <property type="component" value="Unassembled WGS sequence"/>
</dbReference>
<dbReference type="GeneID" id="25364700"/>
<dbReference type="SUPFAM" id="SSF50475">
    <property type="entry name" value="FMN-binding split barrel"/>
    <property type="match status" value="1"/>
</dbReference>
<dbReference type="PANTHER" id="PTHR30466:SF1">
    <property type="entry name" value="FMN REDUCTASE (NADH) RUTF"/>
    <property type="match status" value="1"/>
</dbReference>
<gene>
    <name evidence="4" type="ORF">AUEXF2481DRAFT_327219</name>
</gene>
<dbReference type="InterPro" id="IPR050268">
    <property type="entry name" value="NADH-dep_flavin_reductase"/>
</dbReference>
<evidence type="ECO:0000313" key="5">
    <source>
        <dbReference type="Proteomes" id="UP000030641"/>
    </source>
</evidence>
<dbReference type="InterPro" id="IPR012349">
    <property type="entry name" value="Split_barrel_FMN-bd"/>
</dbReference>
<feature type="region of interest" description="Disordered" evidence="2">
    <location>
        <begin position="287"/>
        <end position="309"/>
    </location>
</feature>
<dbReference type="AlphaFoldDB" id="A0A074Y7A2"/>
<dbReference type="STRING" id="1043005.A0A074Y7A2"/>
<feature type="compositionally biased region" description="Acidic residues" evidence="2">
    <location>
        <begin position="571"/>
        <end position="580"/>
    </location>
</feature>
<dbReference type="EMBL" id="KL584765">
    <property type="protein sequence ID" value="KEQ93580.1"/>
    <property type="molecule type" value="Genomic_DNA"/>
</dbReference>
<reference evidence="4 5" key="1">
    <citation type="journal article" date="2014" name="BMC Genomics">
        <title>Genome sequencing of four Aureobasidium pullulans varieties: biotechnological potential, stress tolerance, and description of new species.</title>
        <authorList>
            <person name="Gostin Ar C."/>
            <person name="Ohm R.A."/>
            <person name="Kogej T."/>
            <person name="Sonjak S."/>
            <person name="Turk M."/>
            <person name="Zajc J."/>
            <person name="Zalar P."/>
            <person name="Grube M."/>
            <person name="Sun H."/>
            <person name="Han J."/>
            <person name="Sharma A."/>
            <person name="Chiniquy J."/>
            <person name="Ngan C.Y."/>
            <person name="Lipzen A."/>
            <person name="Barry K."/>
            <person name="Grigoriev I.V."/>
            <person name="Gunde-Cimerman N."/>
        </authorList>
    </citation>
    <scope>NUCLEOTIDE SEQUENCE [LARGE SCALE GENOMIC DNA]</scope>
    <source>
        <strain evidence="4 5">EXF-2481</strain>
    </source>
</reference>
<name>A0A074Y7A2_AURSE</name>
<dbReference type="GO" id="GO:0042602">
    <property type="term" value="F:riboflavin reductase (NADPH) activity"/>
    <property type="evidence" value="ECO:0007669"/>
    <property type="project" value="TreeGrafter"/>
</dbReference>
<keyword evidence="1" id="KW-0560">Oxidoreductase</keyword>
<keyword evidence="5" id="KW-1185">Reference proteome</keyword>